<feature type="region of interest" description="Disordered" evidence="1">
    <location>
        <begin position="111"/>
        <end position="163"/>
    </location>
</feature>
<feature type="compositionally biased region" description="Polar residues" evidence="1">
    <location>
        <begin position="1"/>
        <end position="11"/>
    </location>
</feature>
<feature type="compositionally biased region" description="Gly residues" evidence="1">
    <location>
        <begin position="142"/>
        <end position="152"/>
    </location>
</feature>
<dbReference type="EMBL" id="DQ445140">
    <property type="protein sequence ID" value="ABD83316.1"/>
    <property type="molecule type" value="Genomic_DNA"/>
</dbReference>
<dbReference type="AlphaFoldDB" id="Q1ZY16"/>
<reference evidence="2" key="1">
    <citation type="journal article" date="2006" name="Mol. Genet. Genomics">
        <title>A complete physical map of a wild beet (Beta procumbens) translocation in sugar beet.</title>
        <authorList>
            <person name="Schulte D."/>
            <person name="Cai D."/>
            <person name="Kleine M."/>
            <person name="Fan L."/>
            <person name="Wang S."/>
            <person name="Jung C."/>
        </authorList>
    </citation>
    <scope>NUCLEOTIDE SEQUENCE</scope>
</reference>
<name>Q1ZY16_BETVU</name>
<evidence type="ECO:0000256" key="1">
    <source>
        <dbReference type="SAM" id="MobiDB-lite"/>
    </source>
</evidence>
<feature type="region of interest" description="Disordered" evidence="1">
    <location>
        <begin position="1"/>
        <end position="54"/>
    </location>
</feature>
<feature type="compositionally biased region" description="Basic residues" evidence="1">
    <location>
        <begin position="36"/>
        <end position="47"/>
    </location>
</feature>
<sequence>MEQQQRVGTQDTIKRAAPLTTPTRSRTRGRENRGNTVKHRERWRHQHASPATGRTVAKQVVRGNIDGRRKQSCKGKKIVMRLGEFGVLILIDDQWSPRKFVAKGDEVTKKMKQEVGDEDDAWEERERKGFWGGSGVEVEGVGWQGRGGGGSSEGMREERGGRR</sequence>
<organism evidence="2">
    <name type="scientific">Beta vulgaris</name>
    <name type="common">Sugar beet</name>
    <dbReference type="NCBI Taxonomy" id="161934"/>
    <lineage>
        <taxon>Eukaryota</taxon>
        <taxon>Viridiplantae</taxon>
        <taxon>Streptophyta</taxon>
        <taxon>Embryophyta</taxon>
        <taxon>Tracheophyta</taxon>
        <taxon>Spermatophyta</taxon>
        <taxon>Magnoliopsida</taxon>
        <taxon>eudicotyledons</taxon>
        <taxon>Gunneridae</taxon>
        <taxon>Pentapetalae</taxon>
        <taxon>Caryophyllales</taxon>
        <taxon>Chenopodiaceae</taxon>
        <taxon>Betoideae</taxon>
        <taxon>Beta</taxon>
    </lineage>
</organism>
<proteinExistence type="predicted"/>
<accession>Q1ZY16</accession>
<feature type="compositionally biased region" description="Basic and acidic residues" evidence="1">
    <location>
        <begin position="154"/>
        <end position="163"/>
    </location>
</feature>
<evidence type="ECO:0000313" key="2">
    <source>
        <dbReference type="EMBL" id="ABD83316.1"/>
    </source>
</evidence>
<protein>
    <submittedName>
        <fullName evidence="2">Fgenesh protein 72</fullName>
    </submittedName>
</protein>